<dbReference type="Proteomes" id="UP000050961">
    <property type="component" value="Unassembled WGS sequence"/>
</dbReference>
<protein>
    <recommendedName>
        <fullName evidence="3">UDP-N-acetylglucosamine kinase</fullName>
    </recommendedName>
</protein>
<dbReference type="Pfam" id="PF13671">
    <property type="entry name" value="AAA_33"/>
    <property type="match status" value="1"/>
</dbReference>
<dbReference type="NCBIfam" id="NF005255">
    <property type="entry name" value="PRK06762.2-2"/>
    <property type="match status" value="1"/>
</dbReference>
<evidence type="ECO:0000313" key="1">
    <source>
        <dbReference type="EMBL" id="KRN05635.1"/>
    </source>
</evidence>
<evidence type="ECO:0000313" key="2">
    <source>
        <dbReference type="Proteomes" id="UP000050961"/>
    </source>
</evidence>
<comment type="caution">
    <text evidence="1">The sequence shown here is derived from an EMBL/GenBank/DDBJ whole genome shotgun (WGS) entry which is preliminary data.</text>
</comment>
<dbReference type="SUPFAM" id="SSF52540">
    <property type="entry name" value="P-loop containing nucleoside triphosphate hydrolases"/>
    <property type="match status" value="1"/>
</dbReference>
<dbReference type="EMBL" id="AYZF01000017">
    <property type="protein sequence ID" value="KRN05635.1"/>
    <property type="molecule type" value="Genomic_DNA"/>
</dbReference>
<gene>
    <name evidence="1" type="ORF">FD15_GL002199</name>
</gene>
<dbReference type="InterPro" id="IPR027417">
    <property type="entry name" value="P-loop_NTPase"/>
</dbReference>
<dbReference type="STRING" id="1423806.FD15_GL002199"/>
<dbReference type="Gene3D" id="3.40.50.300">
    <property type="entry name" value="P-loop containing nucleotide triphosphate hydrolases"/>
    <property type="match status" value="1"/>
</dbReference>
<name>A0A0R2DQB9_9LACO</name>
<proteinExistence type="predicted"/>
<keyword evidence="2" id="KW-1185">Reference proteome</keyword>
<sequence>MLIRGTLMKKLILLRGNSGSGKTTTAKAIKELLSPNAFLVSQDVLRKQMLSEPDCKENKSISLIKSNIEWGISNVDYIILEGILKKSVYRSLLMTFKRRYTHEMLIFYFNISFNETLRRNQLKDAPFSEEALLQWWQDKDLLGNEDYVFTDQEKLEQRLVIIKKHLE</sequence>
<reference evidence="1 2" key="1">
    <citation type="journal article" date="2015" name="Genome Announc.">
        <title>Expanding the biotechnology potential of lactobacilli through comparative genomics of 213 strains and associated genera.</title>
        <authorList>
            <person name="Sun Z."/>
            <person name="Harris H.M."/>
            <person name="McCann A."/>
            <person name="Guo C."/>
            <person name="Argimon S."/>
            <person name="Zhang W."/>
            <person name="Yang X."/>
            <person name="Jeffery I.B."/>
            <person name="Cooney J.C."/>
            <person name="Kagawa T.F."/>
            <person name="Liu W."/>
            <person name="Song Y."/>
            <person name="Salvetti E."/>
            <person name="Wrobel A."/>
            <person name="Rasinkangas P."/>
            <person name="Parkhill J."/>
            <person name="Rea M.C."/>
            <person name="O'Sullivan O."/>
            <person name="Ritari J."/>
            <person name="Douillard F.P."/>
            <person name="Paul Ross R."/>
            <person name="Yang R."/>
            <person name="Briner A.E."/>
            <person name="Felis G.E."/>
            <person name="de Vos W.M."/>
            <person name="Barrangou R."/>
            <person name="Klaenhammer T.R."/>
            <person name="Caufield P.W."/>
            <person name="Cui Y."/>
            <person name="Zhang H."/>
            <person name="O'Toole P.W."/>
        </authorList>
    </citation>
    <scope>NUCLEOTIDE SEQUENCE [LARGE SCALE GENOMIC DNA]</scope>
    <source>
        <strain evidence="1 2">DSM 21376</strain>
    </source>
</reference>
<dbReference type="eggNOG" id="COG4639">
    <property type="taxonomic scope" value="Bacteria"/>
</dbReference>
<dbReference type="AlphaFoldDB" id="A0A0R2DQB9"/>
<dbReference type="PATRIC" id="fig|1423806.3.peg.2247"/>
<accession>A0A0R2DQB9</accession>
<organism evidence="1 2">
    <name type="scientific">Liquorilactobacillus sucicola DSM 21376 = JCM 15457</name>
    <dbReference type="NCBI Taxonomy" id="1423806"/>
    <lineage>
        <taxon>Bacteria</taxon>
        <taxon>Bacillati</taxon>
        <taxon>Bacillota</taxon>
        <taxon>Bacilli</taxon>
        <taxon>Lactobacillales</taxon>
        <taxon>Lactobacillaceae</taxon>
        <taxon>Liquorilactobacillus</taxon>
    </lineage>
</organism>
<evidence type="ECO:0008006" key="3">
    <source>
        <dbReference type="Google" id="ProtNLM"/>
    </source>
</evidence>